<keyword evidence="1" id="KW-0472">Membrane</keyword>
<evidence type="ECO:0000313" key="4">
    <source>
        <dbReference type="Proteomes" id="UP000193689"/>
    </source>
</evidence>
<comment type="caution">
    <text evidence="3">The sequence shown here is derived from an EMBL/GenBank/DDBJ whole genome shotgun (WGS) entry which is preliminary data.</text>
</comment>
<dbReference type="EMBL" id="MCFJ01000015">
    <property type="protein sequence ID" value="ORY58782.1"/>
    <property type="molecule type" value="Genomic_DNA"/>
</dbReference>
<proteinExistence type="predicted"/>
<reference evidence="3 4" key="1">
    <citation type="submission" date="2016-07" db="EMBL/GenBank/DDBJ databases">
        <title>Pervasive Adenine N6-methylation of Active Genes in Fungi.</title>
        <authorList>
            <consortium name="DOE Joint Genome Institute"/>
            <person name="Mondo S.J."/>
            <person name="Dannebaum R.O."/>
            <person name="Kuo R.C."/>
            <person name="Labutti K."/>
            <person name="Haridas S."/>
            <person name="Kuo A."/>
            <person name="Salamov A."/>
            <person name="Ahrendt S.R."/>
            <person name="Lipzen A."/>
            <person name="Sullivan W."/>
            <person name="Andreopoulos W.B."/>
            <person name="Clum A."/>
            <person name="Lindquist E."/>
            <person name="Daum C."/>
            <person name="Ramamoorthy G.K."/>
            <person name="Gryganskyi A."/>
            <person name="Culley D."/>
            <person name="Magnuson J.K."/>
            <person name="James T.Y."/>
            <person name="O'Malley M.A."/>
            <person name="Stajich J.E."/>
            <person name="Spatafora J.W."/>
            <person name="Visel A."/>
            <person name="Grigoriev I.V."/>
        </authorList>
    </citation>
    <scope>NUCLEOTIDE SEQUENCE [LARGE SCALE GENOMIC DNA]</scope>
    <source>
        <strain evidence="3 4">CBS 129021</strain>
    </source>
</reference>
<dbReference type="AlphaFoldDB" id="A0A1Y2DHQ3"/>
<gene>
    <name evidence="3" type="ORF">BCR38DRAFT_460658</name>
</gene>
<evidence type="ECO:0000256" key="1">
    <source>
        <dbReference type="SAM" id="Phobius"/>
    </source>
</evidence>
<accession>A0A1Y2DHQ3</accession>
<organism evidence="3 4">
    <name type="scientific">Pseudomassariella vexata</name>
    <dbReference type="NCBI Taxonomy" id="1141098"/>
    <lineage>
        <taxon>Eukaryota</taxon>
        <taxon>Fungi</taxon>
        <taxon>Dikarya</taxon>
        <taxon>Ascomycota</taxon>
        <taxon>Pezizomycotina</taxon>
        <taxon>Sordariomycetes</taxon>
        <taxon>Xylariomycetidae</taxon>
        <taxon>Amphisphaeriales</taxon>
        <taxon>Pseudomassariaceae</taxon>
        <taxon>Pseudomassariella</taxon>
    </lineage>
</organism>
<dbReference type="Proteomes" id="UP000193689">
    <property type="component" value="Unassembled WGS sequence"/>
</dbReference>
<sequence>MLFTTPAFALSLASSFSFASASEIYSGVAVRTHNAPGTNIAHTLEALHRALSDVNLHERSSRVLENSTTFEKSFDDAVLLSFGNEIDTSKSTSDELSIKVTCTKCYIKANATAQLTVDGNVNATQEFETFKNQISGEFNSTTDKLEQFFRKQVSNETDFLDVFDIDNLDLTTTDVKLNIHTVDFPGCFLSFQFDDMELYMMMDTTLSGSATYTINIYTSNTPLGISIGKDSSLGIIFTIDLILSTEAPVSLSSGFHIKVDDGASFHVPLLGENITDTNIPGGKFEFLPVTIQSEGGLLNAVLRIGVHAGFDIHTPNIGIPILSASAGVEVGLFVNIAEFTTNVTTAKEENDLTCELRVVETYQLAVGATAGATIALNSRTWGPDLETTVPLFSTVLADACATRTAAAVTTTPVTASTNVGKRADLETITTTEEVTFTGVMCQSTGLINCPLSLQSTTVTLFTTTLVTAVPSGDEATFRPTTRDDVTATIEFGSHAQKLFESSGSPVSFTPTPTPTDWEDAVRDKTDGVDKRTAIGVSVGVVVTVLAAIVAGCM</sequence>
<feature type="signal peptide" evidence="2">
    <location>
        <begin position="1"/>
        <end position="21"/>
    </location>
</feature>
<keyword evidence="2" id="KW-0732">Signal</keyword>
<dbReference type="RefSeq" id="XP_040711594.1">
    <property type="nucleotide sequence ID" value="XM_040862439.1"/>
</dbReference>
<feature type="transmembrane region" description="Helical" evidence="1">
    <location>
        <begin position="532"/>
        <end position="552"/>
    </location>
</feature>
<dbReference type="OrthoDB" id="4733706at2759"/>
<evidence type="ECO:0000256" key="2">
    <source>
        <dbReference type="SAM" id="SignalP"/>
    </source>
</evidence>
<keyword evidence="1" id="KW-0812">Transmembrane</keyword>
<feature type="chain" id="PRO_5012260093" description="Mid2 domain-containing protein" evidence="2">
    <location>
        <begin position="22"/>
        <end position="553"/>
    </location>
</feature>
<name>A0A1Y2DHQ3_9PEZI</name>
<dbReference type="InParanoid" id="A0A1Y2DHQ3"/>
<keyword evidence="4" id="KW-1185">Reference proteome</keyword>
<evidence type="ECO:0008006" key="5">
    <source>
        <dbReference type="Google" id="ProtNLM"/>
    </source>
</evidence>
<dbReference type="STRING" id="1141098.A0A1Y2DHQ3"/>
<evidence type="ECO:0000313" key="3">
    <source>
        <dbReference type="EMBL" id="ORY58782.1"/>
    </source>
</evidence>
<protein>
    <recommendedName>
        <fullName evidence="5">Mid2 domain-containing protein</fullName>
    </recommendedName>
</protein>
<dbReference type="GeneID" id="63778651"/>
<keyword evidence="1" id="KW-1133">Transmembrane helix</keyword>